<dbReference type="EMBL" id="MSFK01000046">
    <property type="protein sequence ID" value="PWY68010.1"/>
    <property type="molecule type" value="Genomic_DNA"/>
</dbReference>
<gene>
    <name evidence="1" type="ORF">BO94DRAFT_551187</name>
</gene>
<dbReference type="AlphaFoldDB" id="A0A317V794"/>
<reference evidence="1 2" key="1">
    <citation type="submission" date="2016-12" db="EMBL/GenBank/DDBJ databases">
        <title>The genomes of Aspergillus section Nigri reveals drivers in fungal speciation.</title>
        <authorList>
            <consortium name="DOE Joint Genome Institute"/>
            <person name="Vesth T.C."/>
            <person name="Nybo J."/>
            <person name="Theobald S."/>
            <person name="Brandl J."/>
            <person name="Frisvad J.C."/>
            <person name="Nielsen K.F."/>
            <person name="Lyhne E.K."/>
            <person name="Kogle M.E."/>
            <person name="Kuo A."/>
            <person name="Riley R."/>
            <person name="Clum A."/>
            <person name="Nolan M."/>
            <person name="Lipzen A."/>
            <person name="Salamov A."/>
            <person name="Henrissat B."/>
            <person name="Wiebenga A."/>
            <person name="De Vries R.P."/>
            <person name="Grigoriev I.V."/>
            <person name="Mortensen U.H."/>
            <person name="Andersen M.R."/>
            <person name="Baker S.E."/>
        </authorList>
    </citation>
    <scope>NUCLEOTIDE SEQUENCE [LARGE SCALE GENOMIC DNA]</scope>
    <source>
        <strain evidence="1 2">CBS 115572</strain>
    </source>
</reference>
<proteinExistence type="predicted"/>
<keyword evidence="2" id="KW-1185">Reference proteome</keyword>
<accession>A0A317V794</accession>
<organism evidence="1 2">
    <name type="scientific">Aspergillus sclerotioniger CBS 115572</name>
    <dbReference type="NCBI Taxonomy" id="1450535"/>
    <lineage>
        <taxon>Eukaryota</taxon>
        <taxon>Fungi</taxon>
        <taxon>Dikarya</taxon>
        <taxon>Ascomycota</taxon>
        <taxon>Pezizomycotina</taxon>
        <taxon>Eurotiomycetes</taxon>
        <taxon>Eurotiomycetidae</taxon>
        <taxon>Eurotiales</taxon>
        <taxon>Aspergillaceae</taxon>
        <taxon>Aspergillus</taxon>
        <taxon>Aspergillus subgen. Circumdati</taxon>
    </lineage>
</organism>
<dbReference type="OrthoDB" id="4499271at2759"/>
<dbReference type="RefSeq" id="XP_025462059.1">
    <property type="nucleotide sequence ID" value="XM_025613533.1"/>
</dbReference>
<comment type="caution">
    <text evidence="1">The sequence shown here is derived from an EMBL/GenBank/DDBJ whole genome shotgun (WGS) entry which is preliminary data.</text>
</comment>
<dbReference type="Proteomes" id="UP000246702">
    <property type="component" value="Unassembled WGS sequence"/>
</dbReference>
<name>A0A317V794_9EURO</name>
<sequence length="282" mass="32649">MADFTWTEDITGRKLCAKVAEVLDRASVPNVLWNEYMLCAHGLDKDIEIYTVVDRDTGRTEAASVEQELNVSFIIPDDQIEDAYIELLKAKFDRCADNEDECELFRKYFLKPARHFHLCDRDKYGDPLSLNLYRQSDLLWWMPPIPLARPAEGDKYFTVTGDDWIRLETKSETYPVNMSSQTQLPDSHYQIKILTLDKVVEALMLLECVYYQIDHSGCSDCWLDWLKELKTMVSKKDIKIGPMKEYFQPIWDKADEHGISDMLKELGKKLEDKGGCPGAVQQ</sequence>
<evidence type="ECO:0000313" key="2">
    <source>
        <dbReference type="Proteomes" id="UP000246702"/>
    </source>
</evidence>
<dbReference type="GeneID" id="37115676"/>
<evidence type="ECO:0000313" key="1">
    <source>
        <dbReference type="EMBL" id="PWY68010.1"/>
    </source>
</evidence>
<protein>
    <submittedName>
        <fullName evidence="1">Uncharacterized protein</fullName>
    </submittedName>
</protein>